<evidence type="ECO:0000256" key="11">
    <source>
        <dbReference type="ARBA" id="ARBA00022840"/>
    </source>
</evidence>
<evidence type="ECO:0000256" key="12">
    <source>
        <dbReference type="ARBA" id="ARBA00022989"/>
    </source>
</evidence>
<dbReference type="SUPFAM" id="SSF47384">
    <property type="entry name" value="Homodimeric domain of signal transducing histidine kinase"/>
    <property type="match status" value="1"/>
</dbReference>
<dbReference type="CDD" id="cd00075">
    <property type="entry name" value="HATPase"/>
    <property type="match status" value="1"/>
</dbReference>
<keyword evidence="8 15" id="KW-0812">Transmembrane</keyword>
<dbReference type="GO" id="GO:0000155">
    <property type="term" value="F:phosphorelay sensor kinase activity"/>
    <property type="evidence" value="ECO:0007669"/>
    <property type="project" value="InterPro"/>
</dbReference>
<dbReference type="PANTHER" id="PTHR45436:SF15">
    <property type="entry name" value="SENSOR HISTIDINE KINASE CUSS"/>
    <property type="match status" value="1"/>
</dbReference>
<feature type="transmembrane region" description="Helical" evidence="15">
    <location>
        <begin position="172"/>
        <end position="191"/>
    </location>
</feature>
<evidence type="ECO:0000256" key="15">
    <source>
        <dbReference type="RuleBase" id="RU364088"/>
    </source>
</evidence>
<dbReference type="PROSITE" id="PS50109">
    <property type="entry name" value="HIS_KIN"/>
    <property type="match status" value="1"/>
</dbReference>
<evidence type="ECO:0000256" key="1">
    <source>
        <dbReference type="ARBA" id="ARBA00000085"/>
    </source>
</evidence>
<dbReference type="Proteomes" id="UP000242175">
    <property type="component" value="Chromosome small"/>
</dbReference>
<evidence type="ECO:0000256" key="10">
    <source>
        <dbReference type="ARBA" id="ARBA00022777"/>
    </source>
</evidence>
<dbReference type="CDD" id="cd00082">
    <property type="entry name" value="HisKA"/>
    <property type="match status" value="1"/>
</dbReference>
<sequence length="467" mass="54052">MFWKKGSAFKIDAFSLKNRILLSYIIYSILLLSFAFGVSYFAVVKIVSDKNENFLENEINTIKNIIKKSKDENLKPSLAQEVITEAEDNSNKFYVLILFNGKNYIQTPGIDFDNFAIKNNIRSENNLFKLRINKKILLFKTNQFFYKTNNIEIISVIDITQSDGLVEQYKGILLTSFILIFIISFFFINLFSRKGLQPIYDLNFAIKNTDLQSFNINLSSKRKWPTELTQTVDLLNKMMDKIEHSFHRLSSCSNDLAHELRTPLNSIVCQNEVILSKKRDNQDYYDTLLNNLEELRRLSTLIDKLLFIARAESPQNSLERQVYDFSLDLKQLVEYYDEVAEDKRINIHIKGHCIVYADRLLLKRAVGNLISNAIKYSESDSDIVCLMKEDAKYSYILIKDEGIGIPTKDLDLIFDRFYRTDVSRSRKINGFGLGLSIVKSIIDMHDGLINATSQEGKGTEIEIRLKK</sequence>
<evidence type="ECO:0000256" key="6">
    <source>
        <dbReference type="ARBA" id="ARBA00022553"/>
    </source>
</evidence>
<dbReference type="OrthoDB" id="9804645at2"/>
<dbReference type="EMBL" id="CP022356">
    <property type="protein sequence ID" value="ASK79559.1"/>
    <property type="molecule type" value="Genomic_DNA"/>
</dbReference>
<dbReference type="PANTHER" id="PTHR45436">
    <property type="entry name" value="SENSOR HISTIDINE KINASE YKOH"/>
    <property type="match status" value="1"/>
</dbReference>
<evidence type="ECO:0000256" key="8">
    <source>
        <dbReference type="ARBA" id="ARBA00022692"/>
    </source>
</evidence>
<evidence type="ECO:0000256" key="9">
    <source>
        <dbReference type="ARBA" id="ARBA00022741"/>
    </source>
</evidence>
<name>A0A220VGV4_9GAMM</name>
<keyword evidence="18" id="KW-1185">Reference proteome</keyword>
<dbReference type="AlphaFoldDB" id="A0A220VGV4"/>
<dbReference type="SMART" id="SM00388">
    <property type="entry name" value="HisKA"/>
    <property type="match status" value="1"/>
</dbReference>
<keyword evidence="14 15" id="KW-0472">Membrane</keyword>
<dbReference type="EC" id="2.7.13.3" evidence="15"/>
<keyword evidence="11 15" id="KW-0067">ATP-binding</keyword>
<dbReference type="Gene3D" id="1.10.287.130">
    <property type="match status" value="1"/>
</dbReference>
<accession>A0A220VGV4</accession>
<dbReference type="InterPro" id="IPR003661">
    <property type="entry name" value="HisK_dim/P_dom"/>
</dbReference>
<keyword evidence="10 15" id="KW-0418">Kinase</keyword>
<organism evidence="17 18">
    <name type="scientific">Paraphotobacterium marinum</name>
    <dbReference type="NCBI Taxonomy" id="1755811"/>
    <lineage>
        <taxon>Bacteria</taxon>
        <taxon>Pseudomonadati</taxon>
        <taxon>Pseudomonadota</taxon>
        <taxon>Gammaproteobacteria</taxon>
        <taxon>Vibrionales</taxon>
        <taxon>Vibrionaceae</taxon>
        <taxon>Paraphotobacterium</taxon>
    </lineage>
</organism>
<dbReference type="GO" id="GO:0005524">
    <property type="term" value="F:ATP binding"/>
    <property type="evidence" value="ECO:0007669"/>
    <property type="project" value="UniProtKB-KW"/>
</dbReference>
<dbReference type="SUPFAM" id="SSF55874">
    <property type="entry name" value="ATPase domain of HSP90 chaperone/DNA topoisomerase II/histidine kinase"/>
    <property type="match status" value="1"/>
</dbReference>
<evidence type="ECO:0000256" key="13">
    <source>
        <dbReference type="ARBA" id="ARBA00023012"/>
    </source>
</evidence>
<dbReference type="KEGG" id="pmai:CF386_10925"/>
<keyword evidence="4 15" id="KW-1003">Cell membrane</keyword>
<evidence type="ECO:0000256" key="4">
    <source>
        <dbReference type="ARBA" id="ARBA00022475"/>
    </source>
</evidence>
<dbReference type="InterPro" id="IPR004358">
    <property type="entry name" value="Sig_transdc_His_kin-like_C"/>
</dbReference>
<evidence type="ECO:0000259" key="16">
    <source>
        <dbReference type="PROSITE" id="PS50109"/>
    </source>
</evidence>
<dbReference type="GO" id="GO:0005886">
    <property type="term" value="C:plasma membrane"/>
    <property type="evidence" value="ECO:0007669"/>
    <property type="project" value="UniProtKB-SubCell"/>
</dbReference>
<dbReference type="PRINTS" id="PR00344">
    <property type="entry name" value="BCTRLSENSOR"/>
</dbReference>
<dbReference type="Pfam" id="PF02518">
    <property type="entry name" value="HATPase_c"/>
    <property type="match status" value="1"/>
</dbReference>
<dbReference type="FunFam" id="3.30.565.10:FF:000006">
    <property type="entry name" value="Sensor histidine kinase WalK"/>
    <property type="match status" value="1"/>
</dbReference>
<proteinExistence type="predicted"/>
<keyword evidence="9 15" id="KW-0547">Nucleotide-binding</keyword>
<dbReference type="RefSeq" id="WP_089074467.1">
    <property type="nucleotide sequence ID" value="NZ_CBCSAM010000008.1"/>
</dbReference>
<dbReference type="InterPro" id="IPR003594">
    <property type="entry name" value="HATPase_dom"/>
</dbReference>
<evidence type="ECO:0000256" key="2">
    <source>
        <dbReference type="ARBA" id="ARBA00004141"/>
    </source>
</evidence>
<keyword evidence="13 15" id="KW-0902">Two-component regulatory system</keyword>
<keyword evidence="12 15" id="KW-1133">Transmembrane helix</keyword>
<dbReference type="NCBIfam" id="TIGR01386">
    <property type="entry name" value="cztS_silS_copS"/>
    <property type="match status" value="1"/>
</dbReference>
<keyword evidence="7 15" id="KW-0808">Transferase</keyword>
<dbReference type="InterPro" id="IPR036097">
    <property type="entry name" value="HisK_dim/P_sf"/>
</dbReference>
<reference evidence="17 18" key="1">
    <citation type="journal article" date="2016" name="Int. J. Syst. Evol. Microbiol.">
        <title>Paraphotobacterium marinum gen. nov., sp. nov., a member of the family Vibrionaceae, isolated from surface seawater.</title>
        <authorList>
            <person name="Huang Z."/>
            <person name="Dong C."/>
            <person name="Shao Z."/>
        </authorList>
    </citation>
    <scope>NUCLEOTIDE SEQUENCE [LARGE SCALE GENOMIC DNA]</scope>
    <source>
        <strain evidence="17 18">NSCS20N07D</strain>
    </source>
</reference>
<dbReference type="InterPro" id="IPR006290">
    <property type="entry name" value="CztS_silS_copS"/>
</dbReference>
<feature type="domain" description="Histidine kinase" evidence="16">
    <location>
        <begin position="255"/>
        <end position="467"/>
    </location>
</feature>
<evidence type="ECO:0000313" key="18">
    <source>
        <dbReference type="Proteomes" id="UP000242175"/>
    </source>
</evidence>
<keyword evidence="5 15" id="KW-0997">Cell inner membrane</keyword>
<gene>
    <name evidence="17" type="ORF">CF386_10925</name>
</gene>
<dbReference type="Pfam" id="PF00512">
    <property type="entry name" value="HisKA"/>
    <property type="match status" value="1"/>
</dbReference>
<comment type="subcellular location">
    <subcellularLocation>
        <location evidence="3 15">Cell inner membrane</location>
    </subcellularLocation>
    <subcellularLocation>
        <location evidence="2">Membrane</location>
        <topology evidence="2">Multi-pass membrane protein</topology>
    </subcellularLocation>
</comment>
<feature type="transmembrane region" description="Helical" evidence="15">
    <location>
        <begin position="21"/>
        <end position="43"/>
    </location>
</feature>
<comment type="catalytic activity">
    <reaction evidence="1 15">
        <text>ATP + protein L-histidine = ADP + protein N-phospho-L-histidine.</text>
        <dbReference type="EC" id="2.7.13.3"/>
    </reaction>
</comment>
<evidence type="ECO:0000256" key="14">
    <source>
        <dbReference type="ARBA" id="ARBA00023136"/>
    </source>
</evidence>
<evidence type="ECO:0000256" key="7">
    <source>
        <dbReference type="ARBA" id="ARBA00022679"/>
    </source>
</evidence>
<dbReference type="InterPro" id="IPR050428">
    <property type="entry name" value="TCS_sensor_his_kinase"/>
</dbReference>
<comment type="function">
    <text evidence="15">Member of a two-component regulatory system.</text>
</comment>
<dbReference type="InterPro" id="IPR005467">
    <property type="entry name" value="His_kinase_dom"/>
</dbReference>
<protein>
    <recommendedName>
        <fullName evidence="15">Sensor protein</fullName>
        <ecNumber evidence="15">2.7.13.3</ecNumber>
    </recommendedName>
</protein>
<dbReference type="Gene3D" id="3.30.565.10">
    <property type="entry name" value="Histidine kinase-like ATPase, C-terminal domain"/>
    <property type="match status" value="1"/>
</dbReference>
<evidence type="ECO:0000256" key="5">
    <source>
        <dbReference type="ARBA" id="ARBA00022519"/>
    </source>
</evidence>
<dbReference type="SMART" id="SM00387">
    <property type="entry name" value="HATPase_c"/>
    <property type="match status" value="1"/>
</dbReference>
<evidence type="ECO:0000313" key="17">
    <source>
        <dbReference type="EMBL" id="ASK79559.1"/>
    </source>
</evidence>
<dbReference type="InterPro" id="IPR036890">
    <property type="entry name" value="HATPase_C_sf"/>
</dbReference>
<evidence type="ECO:0000256" key="3">
    <source>
        <dbReference type="ARBA" id="ARBA00004533"/>
    </source>
</evidence>
<keyword evidence="6" id="KW-0597">Phosphoprotein</keyword>